<dbReference type="PANTHER" id="PTHR11669">
    <property type="entry name" value="REPLICATION FACTOR C / DNA POLYMERASE III GAMMA-TAU SUBUNIT"/>
    <property type="match status" value="1"/>
</dbReference>
<dbReference type="GO" id="GO:0009360">
    <property type="term" value="C:DNA polymerase III complex"/>
    <property type="evidence" value="ECO:0007669"/>
    <property type="project" value="TreeGrafter"/>
</dbReference>
<dbReference type="InterPro" id="IPR015199">
    <property type="entry name" value="DNA_pol_III_delta_C"/>
</dbReference>
<evidence type="ECO:0000256" key="6">
    <source>
        <dbReference type="ARBA" id="ARBA00022932"/>
    </source>
</evidence>
<keyword evidence="3 9" id="KW-0808">Transferase</keyword>
<keyword evidence="5" id="KW-0235">DNA replication</keyword>
<dbReference type="PANTHER" id="PTHR11669:SF8">
    <property type="entry name" value="DNA POLYMERASE III SUBUNIT DELTA"/>
    <property type="match status" value="1"/>
</dbReference>
<evidence type="ECO:0000259" key="8">
    <source>
        <dbReference type="Pfam" id="PF09115"/>
    </source>
</evidence>
<evidence type="ECO:0000313" key="9">
    <source>
        <dbReference type="EMBL" id="TIC82160.1"/>
    </source>
</evidence>
<accession>A0A4T0UT64</accession>
<dbReference type="AlphaFoldDB" id="A0A4T0UT64"/>
<evidence type="ECO:0000256" key="2">
    <source>
        <dbReference type="ARBA" id="ARBA00014363"/>
    </source>
</evidence>
<keyword evidence="4 9" id="KW-0548">Nucleotidyltransferase</keyword>
<dbReference type="EC" id="2.7.7.7" evidence="1"/>
<dbReference type="GO" id="GO:0003887">
    <property type="term" value="F:DNA-directed DNA polymerase activity"/>
    <property type="evidence" value="ECO:0007669"/>
    <property type="project" value="UniProtKB-EC"/>
</dbReference>
<keyword evidence="6" id="KW-0239">DNA-directed DNA polymerase</keyword>
<reference evidence="9 10" key="1">
    <citation type="submission" date="2019-04" db="EMBL/GenBank/DDBJ databases">
        <title>Crenobacter sp. nov.</title>
        <authorList>
            <person name="Shi S."/>
        </authorList>
    </citation>
    <scope>NUCLEOTIDE SEQUENCE [LARGE SCALE GENOMIC DNA]</scope>
    <source>
        <strain evidence="9 10">GY 70310</strain>
    </source>
</reference>
<proteinExistence type="predicted"/>
<dbReference type="InterPro" id="IPR050238">
    <property type="entry name" value="DNA_Rep/Repair_Clamp_Loader"/>
</dbReference>
<dbReference type="Proteomes" id="UP000308891">
    <property type="component" value="Unassembled WGS sequence"/>
</dbReference>
<evidence type="ECO:0000256" key="7">
    <source>
        <dbReference type="ARBA" id="ARBA00049244"/>
    </source>
</evidence>
<sequence length="328" mass="36874">MRYPWQEDDWRRIVREFDSLPNAWLLTGPEGIGKVDFAYSLARALLCDTPLEDGRGCGRCESCRWLASGTHPDFRHLCPEAADEGKEEGGKSARKLSQIKIEAVREIIEFSQLTAHRHGRRVVLVEPAEKLNLAAANAILKVLEEPPDNTVFLLVADRPQRLLPTIRSRCRKFSLSRPSHEVALAWLKAQGVAHAEAELAWHGGAPVFEHDEALYRLRAQFLSALKTPTLVGVLAAAEEVDRHKLPLAQPLEWLAKWLADIAAQRLAHRVRYHPDEADAVALLARRANLAALMRCQDALTRLVPFGQHTLNVRLQLEALLVEYLKVFA</sequence>
<evidence type="ECO:0000313" key="10">
    <source>
        <dbReference type="Proteomes" id="UP000308891"/>
    </source>
</evidence>
<dbReference type="InterPro" id="IPR004622">
    <property type="entry name" value="DNA_pol_HolB"/>
</dbReference>
<dbReference type="Pfam" id="PF09115">
    <property type="entry name" value="DNApol3-delta_C"/>
    <property type="match status" value="1"/>
</dbReference>
<dbReference type="NCBIfam" id="TIGR00678">
    <property type="entry name" value="holB"/>
    <property type="match status" value="1"/>
</dbReference>
<dbReference type="InterPro" id="IPR027417">
    <property type="entry name" value="P-loop_NTPase"/>
</dbReference>
<evidence type="ECO:0000256" key="4">
    <source>
        <dbReference type="ARBA" id="ARBA00022695"/>
    </source>
</evidence>
<protein>
    <recommendedName>
        <fullName evidence="2">DNA polymerase III subunit delta'</fullName>
        <ecNumber evidence="1">2.7.7.7</ecNumber>
    </recommendedName>
</protein>
<name>A0A4T0UT64_9NEIS</name>
<dbReference type="EMBL" id="STGJ01000010">
    <property type="protein sequence ID" value="TIC82160.1"/>
    <property type="molecule type" value="Genomic_DNA"/>
</dbReference>
<dbReference type="OrthoDB" id="9811073at2"/>
<keyword evidence="10" id="KW-1185">Reference proteome</keyword>
<feature type="domain" description="DNA polymerase III delta subunit C-terminal" evidence="8">
    <location>
        <begin position="216"/>
        <end position="322"/>
    </location>
</feature>
<dbReference type="GO" id="GO:0006261">
    <property type="term" value="P:DNA-templated DNA replication"/>
    <property type="evidence" value="ECO:0007669"/>
    <property type="project" value="TreeGrafter"/>
</dbReference>
<organism evidence="9 10">
    <name type="scientific">Crenobacter intestini</name>
    <dbReference type="NCBI Taxonomy" id="2563443"/>
    <lineage>
        <taxon>Bacteria</taxon>
        <taxon>Pseudomonadati</taxon>
        <taxon>Pseudomonadota</taxon>
        <taxon>Betaproteobacteria</taxon>
        <taxon>Neisseriales</taxon>
        <taxon>Neisseriaceae</taxon>
        <taxon>Crenobacter</taxon>
    </lineage>
</organism>
<evidence type="ECO:0000256" key="3">
    <source>
        <dbReference type="ARBA" id="ARBA00022679"/>
    </source>
</evidence>
<gene>
    <name evidence="9" type="primary">holB</name>
    <name evidence="9" type="ORF">E5K04_10440</name>
</gene>
<comment type="catalytic activity">
    <reaction evidence="7">
        <text>DNA(n) + a 2'-deoxyribonucleoside 5'-triphosphate = DNA(n+1) + diphosphate</text>
        <dbReference type="Rhea" id="RHEA:22508"/>
        <dbReference type="Rhea" id="RHEA-COMP:17339"/>
        <dbReference type="Rhea" id="RHEA-COMP:17340"/>
        <dbReference type="ChEBI" id="CHEBI:33019"/>
        <dbReference type="ChEBI" id="CHEBI:61560"/>
        <dbReference type="ChEBI" id="CHEBI:173112"/>
        <dbReference type="EC" id="2.7.7.7"/>
    </reaction>
</comment>
<dbReference type="RefSeq" id="WP_136553746.1">
    <property type="nucleotide sequence ID" value="NZ_STGJ01000010.1"/>
</dbReference>
<dbReference type="GO" id="GO:0008408">
    <property type="term" value="F:3'-5' exonuclease activity"/>
    <property type="evidence" value="ECO:0007669"/>
    <property type="project" value="InterPro"/>
</dbReference>
<evidence type="ECO:0000256" key="5">
    <source>
        <dbReference type="ARBA" id="ARBA00022705"/>
    </source>
</evidence>
<evidence type="ECO:0000256" key="1">
    <source>
        <dbReference type="ARBA" id="ARBA00012417"/>
    </source>
</evidence>
<dbReference type="SUPFAM" id="SSF52540">
    <property type="entry name" value="P-loop containing nucleoside triphosphate hydrolases"/>
    <property type="match status" value="1"/>
</dbReference>
<dbReference type="Gene3D" id="3.40.50.300">
    <property type="entry name" value="P-loop containing nucleotide triphosphate hydrolases"/>
    <property type="match status" value="1"/>
</dbReference>
<dbReference type="Pfam" id="PF13177">
    <property type="entry name" value="DNA_pol3_delta2"/>
    <property type="match status" value="1"/>
</dbReference>
<comment type="caution">
    <text evidence="9">The sequence shown here is derived from an EMBL/GenBank/DDBJ whole genome shotgun (WGS) entry which is preliminary data.</text>
</comment>